<feature type="non-terminal residue" evidence="1">
    <location>
        <position position="1"/>
    </location>
</feature>
<evidence type="ECO:0000313" key="2">
    <source>
        <dbReference type="Proteomes" id="UP000593576"/>
    </source>
</evidence>
<sequence length="42" mass="4809">WEQTVAALPFAIKRILAFAFKIIPISPRKCVYFSIHLGNSFN</sequence>
<dbReference type="Proteomes" id="UP000593576">
    <property type="component" value="Unassembled WGS sequence"/>
</dbReference>
<organism evidence="1 2">
    <name type="scientific">Gossypium schwendimanii</name>
    <name type="common">Cotton</name>
    <dbReference type="NCBI Taxonomy" id="34291"/>
    <lineage>
        <taxon>Eukaryota</taxon>
        <taxon>Viridiplantae</taxon>
        <taxon>Streptophyta</taxon>
        <taxon>Embryophyta</taxon>
        <taxon>Tracheophyta</taxon>
        <taxon>Spermatophyta</taxon>
        <taxon>Magnoliopsida</taxon>
        <taxon>eudicotyledons</taxon>
        <taxon>Gunneridae</taxon>
        <taxon>Pentapetalae</taxon>
        <taxon>rosids</taxon>
        <taxon>malvids</taxon>
        <taxon>Malvales</taxon>
        <taxon>Malvaceae</taxon>
        <taxon>Malvoideae</taxon>
        <taxon>Gossypium</taxon>
    </lineage>
</organism>
<keyword evidence="2" id="KW-1185">Reference proteome</keyword>
<reference evidence="1 2" key="1">
    <citation type="journal article" date="2019" name="Genome Biol. Evol.">
        <title>Insights into the evolution of the New World diploid cottons (Gossypium, subgenus Houzingenia) based on genome sequencing.</title>
        <authorList>
            <person name="Grover C.E."/>
            <person name="Arick M.A. 2nd"/>
            <person name="Thrash A."/>
            <person name="Conover J.L."/>
            <person name="Sanders W.S."/>
            <person name="Peterson D.G."/>
            <person name="Frelichowski J.E."/>
            <person name="Scheffler J.A."/>
            <person name="Scheffler B.E."/>
            <person name="Wendel J.F."/>
        </authorList>
    </citation>
    <scope>NUCLEOTIDE SEQUENCE [LARGE SCALE GENOMIC DNA]</scope>
    <source>
        <strain evidence="1">1</strain>
        <tissue evidence="1">Leaf</tissue>
    </source>
</reference>
<protein>
    <submittedName>
        <fullName evidence="1">Uncharacterized protein</fullName>
    </submittedName>
</protein>
<accession>A0A7J9MHH6</accession>
<comment type="caution">
    <text evidence="1">The sequence shown here is derived from an EMBL/GenBank/DDBJ whole genome shotgun (WGS) entry which is preliminary data.</text>
</comment>
<gene>
    <name evidence="1" type="ORF">Goshw_011916</name>
</gene>
<proteinExistence type="predicted"/>
<name>A0A7J9MHH6_GOSSC</name>
<evidence type="ECO:0000313" key="1">
    <source>
        <dbReference type="EMBL" id="MBA0870404.1"/>
    </source>
</evidence>
<dbReference type="EMBL" id="JABFAF010000011">
    <property type="protein sequence ID" value="MBA0870404.1"/>
    <property type="molecule type" value="Genomic_DNA"/>
</dbReference>
<dbReference type="AlphaFoldDB" id="A0A7J9MHH6"/>